<dbReference type="Proteomes" id="UP000614601">
    <property type="component" value="Unassembled WGS sequence"/>
</dbReference>
<gene>
    <name evidence="1" type="ORF">BOKJ2_LOCUS1890</name>
</gene>
<dbReference type="OrthoDB" id="5874885at2759"/>
<dbReference type="AlphaFoldDB" id="A0A811JVB6"/>
<proteinExistence type="predicted"/>
<accession>A0A811JVB6</accession>
<evidence type="ECO:0000313" key="1">
    <source>
        <dbReference type="EMBL" id="CAD5207206.1"/>
    </source>
</evidence>
<dbReference type="Proteomes" id="UP000783686">
    <property type="component" value="Unassembled WGS sequence"/>
</dbReference>
<dbReference type="EMBL" id="CAJFDH010000001">
    <property type="protein sequence ID" value="CAD5207206.1"/>
    <property type="molecule type" value="Genomic_DNA"/>
</dbReference>
<protein>
    <submittedName>
        <fullName evidence="1">Uncharacterized protein</fullName>
    </submittedName>
</protein>
<organism evidence="1 2">
    <name type="scientific">Bursaphelenchus okinawaensis</name>
    <dbReference type="NCBI Taxonomy" id="465554"/>
    <lineage>
        <taxon>Eukaryota</taxon>
        <taxon>Metazoa</taxon>
        <taxon>Ecdysozoa</taxon>
        <taxon>Nematoda</taxon>
        <taxon>Chromadorea</taxon>
        <taxon>Rhabditida</taxon>
        <taxon>Tylenchina</taxon>
        <taxon>Tylenchomorpha</taxon>
        <taxon>Aphelenchoidea</taxon>
        <taxon>Aphelenchoididae</taxon>
        <taxon>Bursaphelenchus</taxon>
    </lineage>
</organism>
<sequence length="105" mass="12736">MMFEKPGHKLHQLFFHVPEYMKKNKSMTFFTEQVIEHCHAAVNKDLRRVKTRDSKKRLMSIIVWAYERTVLFDEYGLDCIQLDIEKEARTEEKSDDEEEEDYFNV</sequence>
<reference evidence="1" key="1">
    <citation type="submission" date="2020-09" db="EMBL/GenBank/DDBJ databases">
        <authorList>
            <person name="Kikuchi T."/>
        </authorList>
    </citation>
    <scope>NUCLEOTIDE SEQUENCE</scope>
    <source>
        <strain evidence="1">SH1</strain>
    </source>
</reference>
<dbReference type="EMBL" id="CAJFCW020000001">
    <property type="protein sequence ID" value="CAG9084763.1"/>
    <property type="molecule type" value="Genomic_DNA"/>
</dbReference>
<evidence type="ECO:0000313" key="2">
    <source>
        <dbReference type="Proteomes" id="UP000614601"/>
    </source>
</evidence>
<name>A0A811JVB6_9BILA</name>
<keyword evidence="2" id="KW-1185">Reference proteome</keyword>
<comment type="caution">
    <text evidence="1">The sequence shown here is derived from an EMBL/GenBank/DDBJ whole genome shotgun (WGS) entry which is preliminary data.</text>
</comment>